<reference evidence="9" key="1">
    <citation type="submission" date="2025-08" db="UniProtKB">
        <authorList>
            <consortium name="RefSeq"/>
        </authorList>
    </citation>
    <scope>IDENTIFICATION</scope>
</reference>
<feature type="compositionally biased region" description="Basic residues" evidence="6">
    <location>
        <begin position="3181"/>
        <end position="3197"/>
    </location>
</feature>
<feature type="region of interest" description="Disordered" evidence="6">
    <location>
        <begin position="319"/>
        <end position="341"/>
    </location>
</feature>
<feature type="compositionally biased region" description="Acidic residues" evidence="6">
    <location>
        <begin position="3324"/>
        <end position="3342"/>
    </location>
</feature>
<feature type="compositionally biased region" description="Low complexity" evidence="6">
    <location>
        <begin position="2344"/>
        <end position="2357"/>
    </location>
</feature>
<feature type="region of interest" description="Disordered" evidence="6">
    <location>
        <begin position="3315"/>
        <end position="3421"/>
    </location>
</feature>
<dbReference type="PANTHER" id="PTHR24379">
    <property type="entry name" value="KRAB AND ZINC FINGER DOMAIN-CONTAINING"/>
    <property type="match status" value="1"/>
</dbReference>
<feature type="compositionally biased region" description="Gly residues" evidence="6">
    <location>
        <begin position="2957"/>
        <end position="2967"/>
    </location>
</feature>
<evidence type="ECO:0000256" key="5">
    <source>
        <dbReference type="PROSITE-ProRule" id="PRU00042"/>
    </source>
</evidence>
<feature type="compositionally biased region" description="Low complexity" evidence="6">
    <location>
        <begin position="648"/>
        <end position="680"/>
    </location>
</feature>
<feature type="compositionally biased region" description="Polar residues" evidence="6">
    <location>
        <begin position="833"/>
        <end position="855"/>
    </location>
</feature>
<feature type="compositionally biased region" description="Polar residues" evidence="6">
    <location>
        <begin position="3393"/>
        <end position="3408"/>
    </location>
</feature>
<feature type="compositionally biased region" description="Acidic residues" evidence="6">
    <location>
        <begin position="2813"/>
        <end position="2832"/>
    </location>
</feature>
<feature type="region of interest" description="Disordered" evidence="6">
    <location>
        <begin position="1726"/>
        <end position="1746"/>
    </location>
</feature>
<dbReference type="RefSeq" id="XP_036369169.1">
    <property type="nucleotide sequence ID" value="XM_036513276.1"/>
</dbReference>
<feature type="compositionally biased region" description="Acidic residues" evidence="6">
    <location>
        <begin position="3264"/>
        <end position="3291"/>
    </location>
</feature>
<feature type="compositionally biased region" description="Acidic residues" evidence="6">
    <location>
        <begin position="3158"/>
        <end position="3177"/>
    </location>
</feature>
<feature type="compositionally biased region" description="Basic and acidic residues" evidence="6">
    <location>
        <begin position="3008"/>
        <end position="3018"/>
    </location>
</feature>
<feature type="compositionally biased region" description="Basic and acidic residues" evidence="6">
    <location>
        <begin position="2124"/>
        <end position="2134"/>
    </location>
</feature>
<feature type="compositionally biased region" description="Polar residues" evidence="6">
    <location>
        <begin position="2168"/>
        <end position="2182"/>
    </location>
</feature>
<dbReference type="GO" id="GO:0008270">
    <property type="term" value="F:zinc ion binding"/>
    <property type="evidence" value="ECO:0007669"/>
    <property type="project" value="UniProtKB-KW"/>
</dbReference>
<keyword evidence="8" id="KW-1185">Reference proteome</keyword>
<feature type="compositionally biased region" description="Basic and acidic residues" evidence="6">
    <location>
        <begin position="27"/>
        <end position="37"/>
    </location>
</feature>
<feature type="compositionally biased region" description="Basic and acidic residues" evidence="6">
    <location>
        <begin position="1005"/>
        <end position="1026"/>
    </location>
</feature>
<organism evidence="8 9">
    <name type="scientific">Octopus sinensis</name>
    <name type="common">East Asian common octopus</name>
    <dbReference type="NCBI Taxonomy" id="2607531"/>
    <lineage>
        <taxon>Eukaryota</taxon>
        <taxon>Metazoa</taxon>
        <taxon>Spiralia</taxon>
        <taxon>Lophotrochozoa</taxon>
        <taxon>Mollusca</taxon>
        <taxon>Cephalopoda</taxon>
        <taxon>Coleoidea</taxon>
        <taxon>Octopodiformes</taxon>
        <taxon>Octopoda</taxon>
        <taxon>Incirrata</taxon>
        <taxon>Octopodidae</taxon>
        <taxon>Octopus</taxon>
    </lineage>
</organism>
<feature type="domain" description="C2H2-type" evidence="7">
    <location>
        <begin position="1271"/>
        <end position="1298"/>
    </location>
</feature>
<feature type="compositionally biased region" description="Basic and acidic residues" evidence="6">
    <location>
        <begin position="2897"/>
        <end position="2910"/>
    </location>
</feature>
<feature type="compositionally biased region" description="Low complexity" evidence="6">
    <location>
        <begin position="2135"/>
        <end position="2151"/>
    </location>
</feature>
<feature type="region of interest" description="Disordered" evidence="6">
    <location>
        <begin position="2332"/>
        <end position="2372"/>
    </location>
</feature>
<feature type="compositionally biased region" description="Basic and acidic residues" evidence="6">
    <location>
        <begin position="1"/>
        <end position="18"/>
    </location>
</feature>
<keyword evidence="2" id="KW-0677">Repeat</keyword>
<feature type="region of interest" description="Disordered" evidence="6">
    <location>
        <begin position="364"/>
        <end position="400"/>
    </location>
</feature>
<feature type="compositionally biased region" description="Acidic residues" evidence="6">
    <location>
        <begin position="3101"/>
        <end position="3130"/>
    </location>
</feature>
<feature type="region of interest" description="Disordered" evidence="6">
    <location>
        <begin position="2807"/>
        <end position="3237"/>
    </location>
</feature>
<evidence type="ECO:0000256" key="1">
    <source>
        <dbReference type="ARBA" id="ARBA00022723"/>
    </source>
</evidence>
<feature type="compositionally biased region" description="Acidic residues" evidence="6">
    <location>
        <begin position="2968"/>
        <end position="2989"/>
    </location>
</feature>
<evidence type="ECO:0000256" key="6">
    <source>
        <dbReference type="SAM" id="MobiDB-lite"/>
    </source>
</evidence>
<feature type="region of interest" description="Disordered" evidence="6">
    <location>
        <begin position="2124"/>
        <end position="2151"/>
    </location>
</feature>
<feature type="compositionally biased region" description="Polar residues" evidence="6">
    <location>
        <begin position="126"/>
        <end position="146"/>
    </location>
</feature>
<gene>
    <name evidence="9" type="primary">LOC115224503</name>
</gene>
<feature type="compositionally biased region" description="Acidic residues" evidence="6">
    <location>
        <begin position="3350"/>
        <end position="3368"/>
    </location>
</feature>
<feature type="region of interest" description="Disordered" evidence="6">
    <location>
        <begin position="794"/>
        <end position="856"/>
    </location>
</feature>
<feature type="compositionally biased region" description="Pro residues" evidence="6">
    <location>
        <begin position="3079"/>
        <end position="3093"/>
    </location>
</feature>
<feature type="compositionally biased region" description="Basic and acidic residues" evidence="6">
    <location>
        <begin position="2918"/>
        <end position="2938"/>
    </location>
</feature>
<feature type="domain" description="C2H2-type" evidence="7">
    <location>
        <begin position="743"/>
        <end position="771"/>
    </location>
</feature>
<feature type="compositionally biased region" description="Polar residues" evidence="6">
    <location>
        <begin position="319"/>
        <end position="340"/>
    </location>
</feature>
<sequence length="3421" mass="376271">MAECETEKCDNHFDERCPAGKLNSNEENGKKGKEKLDIASSPSPVSGDFNKIWSPSSVNFSDNDDDDDDDIDDDSARRLLALDSVDYVGSSDCTQPLVVECDSVQSSQVQQQQQQQQQQQHDTKAAHNTTSHLHCNNIDKTTTPSTKDGMHNTSNSNNNNNNSNSNKTTSSTPQSLSPLPSPTPPATTTEAAKASATMITTTKEADGESLSEEEHGSYVNTRVFVTSPETSICAVSSTVEDDDEKDCRTVSSSLSADGPVVAGKDENFSEDHESSLVLPASSTLTAELLQKEEMYIGQDAENQRKKSKSSVAELLLSSPTSCTDYGKNTHSNEAMTLDNNNTKKKNVSGADKFQLDIHQSDNVSEMVNDSGTPQQFRNNEIISNSKDDTDGSEKSSEGLESSCTRIANALEESFSNLDQDQFEAKLYNVITSKASCNNNNGQQVESAFKEGVREKGVNMMDGSKQSELSSDMQEVSVLSIEGETNVPISSTVSKNSAIVNKEQSSPLDFSKFQECKSKKEEKSNSMEVTADVSDSSRVDESGKSANTNASNSSKPEIAADSKKVTSNGERKRKFCEPLLSVIEKATKNFSVNISAKLDAIATTTSTSTTAAKCPKISSDLTSKSDSRSITASPLLTLRTPTINSLVSSSSSSLSSSPSPSSSSPSLTFSPPLIATSSSSPPLQPPAPAPNAASSSVLSSGKSSLVETILSYDNGLYACSHCSFSGKQSAFEDHLFSHMENYAFKCDDCTSEFKSPSQWQQHVLSRHKGQHHLPKYMSLLIKEIRASNDQKLNFQCPEASRSPSKHRQTHPADSGAQTSKHRQTHLAADPGAQISKSSSEPFSVTNNTDSSQSPKQFSDKHRAFCKDLEVTFVNNEYVCLQCAKKSKDKEIFRFHLWTHTHSAESSYCCCTTLTRESCEVVANILQLVTDTNTTETESEDSTKKTVVICRIRKSDLKLETISKMASEVKNLSVALPLLVGAEVKNSSCSSKLDQASEHSNSSLTTDADKISKQTEGAANKDAKSSVNCKKRDIQELKETVIVENPLRAATHQLKVLKTSLADQGCEKIPDLKSISVTNQIENNTSSGKMADENRSSKVTKKENSDFAMDFSLVKVKSEQPDEEYLLEDINRKIMNIKKEVKEFTALTNMLCDISSSDGSLLDLKKELSDDQDMALDLKISSPPSLTSSNIYKDSNAGSSFPSFTNDSLSLSMTVNNAENLSVAGENHAVAGMDKDLKGAFYKCGFNGCGFASMNSTQFRAHLETAHKYVSSYPCAHCGHVAPSEDNLLRHMQTHSNSKIFLLFKCAFAGCRFGTNLIHEFRDHNEIFHKDEKTCSCLNCKQVFVELSELLNHLRTNLLKFIQCPHCSVKDRNRRAVLNHISEAHPGKPKQIVVTSQVVCQEKQASGTADNKALLADHANSLQLAPFPSKNDIEYLETKLKPKELLSALHLTNDMYPFSKTFSAISDSKNHSSTIPKNQYSCKLCKYTTSQSPLLENHIRNYHPSFLGEYIARHIGKESSKSLTSESKQKLGITDLEAASSVSKNSNQLKSSEETPFVNKAIAKACCHLCPVAYKHVQQLKTHVRVKHPECQILNFLKCVHCNAKSTSKEYLVTSCKKRHPKKEFHFTHIQEVLNSNKNESEMLDLIVNPSRQEYNSSRRCEHGNLSSCFQCELKNSNSSNDWKVPLFKDQPYEGSTTDSVKPFVCKVFKNMVRPTKTVNQSPILTVPSAKGSLQKNTTKSKSSSEKKSAASTLDTDFSSALPPCEIGSQTLDSKLSVLYTRNRKWNRCKCCQFTTDHVATIHHHILDCHLKLYLWSCPYCELRSIKKQNIIQHCLHFHENKKPGAKFESQDWNKDIRNILNLLPKDTSASTFTKQTFIISGPSSETPNCYRLATEPLTIPTSLTKPNRPTVVKLSNGVYKCSVCSTKGFVEWQVQKHIETEHSSELKASGANGSGSSIVLDFGKQTSGNSSDASKDIPRSDTKQIPEGSVKHLEAQSEDIELQNLSNPSSKDEEMKAMARKIIEVSAGVLQCPFCSYKSRLRTCVKCHIWSQHMMLKRKRCKHCSFASWFDNGIEAHMATEHPRLCFGSQTAKAGYTVLVEEPDGTWKEMAVNFVRSSKEDVAFRKRPLSKESESNSKSNSSNKKAKKAISNSNTSKALSIYTSDSSSQLLSNTDKTANDQNTSEVLNLSKSSSSSIELKVSKPNALMSSKSQKTSLQSSLKTNKTVKPALVISPKFFKMSKSGALNLSKSATKAELTGSTPISSAKPSVINVPKFKASDPLKYQRDVKKMDDDPYESSSSGNSSSGSSRGGQRSYYWSGEAKSGTSIMSLVKGSRDKNRPGQVSSSSSSSSSSNNNSSGGGGSGSSSSTRKAMPDSLITINTRMEEMCVREFDENLMQYTFTCTICSYRSTNRTTFNSHTYSHKPPAFKCGYCPFRANPRCRVTAHIRKYHKEPLIKIINLSSTPKRAIDKVPSLTKEEATALAQQRKLKILEKSKDLENNEEEPLTGGADACKSDKINNNSNKKNNDNNNNKNNNNNNNNNNDGNNNSSNNNNSNSNAIGKNNNNMMMIMKKKKKKKNTNNNSSTTTTTNNNINNSNDVNSIGSDNDSDGLSDSSLEEFGTGPYGMDYDDDEEFDNSLDGSDHEEEEEDLYSSLTFCCNACSFQTNDIDRFTKHTSLHNFFTHGMKVACMDCPFSTNQIVQYEEHISRHIEGFLFYCGCCSFSSVEEQEVREHSLKKHPDRVISIEISPSPPSSLSTKWSPVDLDPFVELTDFLAMDCERFYNLISHHGVTMVDLKSTAVSYEDLNVKSSSEDEDDIDDIDDDDDEAEDEEGRVSSGCDLESLLDDVDENDGGANSDKKVKEKVKSKVKDTSNAEDDVAMETDIHEGDGDLVLPTSHKDLKTKDLEKETSPTITSYDFKESENKSNGHRDTSDREDHVDDIDVDDVDIDIVESDGHGGGGGGGGDGVGDDNDDQNINDGVDDDDDDRDNVDGCVVGDDEDEDGVLNDDDRGSHHQDDSVDAYGDDDDDNVIDGGDGIDDDIDDDDDISLVSMVRDKRHKINLNSSSPVDNLKQHLLPPQSPPISPPPPPSPPQLAHSGNDNDDDVVDINDDNDEGVEADNDDDDDEDDDVITRRIDSAFVVGDGKGGKDGIFRICNDDDDDDVVDDDDDDEEEEFDAIVNKKKRENMMKRKKKQNSKNKMNDLETDDDDDDGDENLVDNNGGDRHAYDVDDDDDDDVDVEMKTVNINNSNIEDIGIADNVYVNDDEDDDDAIDVDNDDSNVGDIDDDDGDANNSNLKFTFKKIGHRESVIETNLVQGLLNSDDHEDDDDEDIDDNDDDDDGGGGGGGGDDGDDDNDDEEDDYDDYDDSLSLSTGELEKKSSYFKRKSSRNSGNTNNIDEVDLSSSVSKETDCGGGNNTRS</sequence>
<feature type="compositionally biased region" description="Low complexity" evidence="6">
    <location>
        <begin position="2518"/>
        <end position="2570"/>
    </location>
</feature>
<feature type="compositionally biased region" description="Basic and acidic residues" evidence="6">
    <location>
        <begin position="385"/>
        <end position="397"/>
    </location>
</feature>
<feature type="compositionally biased region" description="Polar residues" evidence="6">
    <location>
        <begin position="364"/>
        <end position="384"/>
    </location>
</feature>
<feature type="compositionally biased region" description="Acidic residues" evidence="6">
    <location>
        <begin position="2843"/>
        <end position="2852"/>
    </location>
</feature>
<feature type="compositionally biased region" description="Basic and acidic residues" evidence="6">
    <location>
        <begin position="515"/>
        <end position="524"/>
    </location>
</feature>
<feature type="compositionally biased region" description="Basic and acidic residues" evidence="6">
    <location>
        <begin position="2857"/>
        <end position="2873"/>
    </location>
</feature>
<dbReference type="PANTHER" id="PTHR24379:SF121">
    <property type="entry name" value="C2H2-TYPE DOMAIN-CONTAINING PROTEIN"/>
    <property type="match status" value="1"/>
</dbReference>
<dbReference type="Gene3D" id="3.30.160.60">
    <property type="entry name" value="Classic Zinc Finger"/>
    <property type="match status" value="4"/>
</dbReference>
<evidence type="ECO:0000259" key="7">
    <source>
        <dbReference type="PROSITE" id="PS50157"/>
    </source>
</evidence>
<proteinExistence type="predicted"/>
<keyword evidence="1" id="KW-0479">Metal-binding</keyword>
<feature type="compositionally biased region" description="Low complexity" evidence="6">
    <location>
        <begin position="2580"/>
        <end position="2615"/>
    </location>
</feature>
<feature type="compositionally biased region" description="Basic and acidic residues" evidence="6">
    <location>
        <begin position="1972"/>
        <end position="1986"/>
    </location>
</feature>
<feature type="region of interest" description="Disordered" evidence="6">
    <location>
        <begin position="990"/>
        <end position="1026"/>
    </location>
</feature>
<dbReference type="PROSITE" id="PS50157">
    <property type="entry name" value="ZINC_FINGER_C2H2_2"/>
    <property type="match status" value="2"/>
</dbReference>
<feature type="region of interest" description="Disordered" evidence="6">
    <location>
        <begin position="1"/>
        <end position="73"/>
    </location>
</feature>
<feature type="region of interest" description="Disordered" evidence="6">
    <location>
        <begin position="515"/>
        <end position="569"/>
    </location>
</feature>
<feature type="compositionally biased region" description="Low complexity" evidence="6">
    <location>
        <begin position="186"/>
        <end position="197"/>
    </location>
</feature>
<keyword evidence="4" id="KW-0862">Zinc</keyword>
<feature type="compositionally biased region" description="Acidic residues" evidence="6">
    <location>
        <begin position="2997"/>
        <end position="3007"/>
    </location>
</feature>
<evidence type="ECO:0000256" key="4">
    <source>
        <dbReference type="ARBA" id="ARBA00022833"/>
    </source>
</evidence>
<feature type="region of interest" description="Disordered" evidence="6">
    <location>
        <begin position="648"/>
        <end position="696"/>
    </location>
</feature>
<evidence type="ECO:0000256" key="3">
    <source>
        <dbReference type="ARBA" id="ARBA00022771"/>
    </source>
</evidence>
<feature type="region of interest" description="Disordered" evidence="6">
    <location>
        <begin position="2201"/>
        <end position="2222"/>
    </location>
</feature>
<feature type="region of interest" description="Disordered" evidence="6">
    <location>
        <begin position="102"/>
        <end position="218"/>
    </location>
</feature>
<feature type="region of interest" description="Disordered" evidence="6">
    <location>
        <begin position="1960"/>
        <end position="1986"/>
    </location>
</feature>
<feature type="region of interest" description="Disordered" evidence="6">
    <location>
        <begin position="2494"/>
        <end position="2646"/>
    </location>
</feature>
<dbReference type="SMART" id="SM00355">
    <property type="entry name" value="ZnF_C2H2"/>
    <property type="match status" value="21"/>
</dbReference>
<name>A0A7E6FNI7_9MOLL</name>
<dbReference type="KEGG" id="osn:115224503"/>
<feature type="compositionally biased region" description="Acidic residues" evidence="6">
    <location>
        <begin position="3019"/>
        <end position="3048"/>
    </location>
</feature>
<feature type="compositionally biased region" description="Acidic residues" evidence="6">
    <location>
        <begin position="3204"/>
        <end position="3217"/>
    </location>
</feature>
<feature type="compositionally biased region" description="Low complexity" evidence="6">
    <location>
        <begin position="543"/>
        <end position="554"/>
    </location>
</feature>
<dbReference type="PROSITE" id="PS00028">
    <property type="entry name" value="ZINC_FINGER_C2H2_1"/>
    <property type="match status" value="2"/>
</dbReference>
<evidence type="ECO:0000313" key="9">
    <source>
        <dbReference type="RefSeq" id="XP_036369169.1"/>
    </source>
</evidence>
<feature type="compositionally biased region" description="Low complexity" evidence="6">
    <location>
        <begin position="2297"/>
        <end position="2316"/>
    </location>
</feature>
<feature type="region of interest" description="Disordered" evidence="6">
    <location>
        <begin position="2290"/>
        <end position="2316"/>
    </location>
</feature>
<feature type="compositionally biased region" description="Polar residues" evidence="6">
    <location>
        <begin position="990"/>
        <end position="1004"/>
    </location>
</feature>
<dbReference type="InterPro" id="IPR013087">
    <property type="entry name" value="Znf_C2H2_type"/>
</dbReference>
<evidence type="ECO:0000313" key="8">
    <source>
        <dbReference type="Proteomes" id="UP000515154"/>
    </source>
</evidence>
<feature type="compositionally biased region" description="Acidic residues" evidence="6">
    <location>
        <begin position="2628"/>
        <end position="2646"/>
    </location>
</feature>
<feature type="compositionally biased region" description="Acidic residues" evidence="6">
    <location>
        <begin position="2939"/>
        <end position="2953"/>
    </location>
</feature>
<protein>
    <submittedName>
        <fullName evidence="9">Uncharacterized protein LOC115224503</fullName>
    </submittedName>
</protein>
<accession>A0A7E6FNI7</accession>
<dbReference type="Proteomes" id="UP000515154">
    <property type="component" value="Linkage group LG25"/>
</dbReference>
<evidence type="ECO:0000256" key="2">
    <source>
        <dbReference type="ARBA" id="ARBA00022737"/>
    </source>
</evidence>
<feature type="compositionally biased region" description="Low complexity" evidence="6">
    <location>
        <begin position="103"/>
        <end position="120"/>
    </location>
</feature>
<feature type="compositionally biased region" description="Low complexity" evidence="6">
    <location>
        <begin position="152"/>
        <end position="178"/>
    </location>
</feature>
<keyword evidence="3 5" id="KW-0863">Zinc-finger</keyword>
<feature type="region of interest" description="Disordered" evidence="6">
    <location>
        <begin position="2168"/>
        <end position="2188"/>
    </location>
</feature>
<feature type="compositionally biased region" description="Acidic residues" evidence="6">
    <location>
        <begin position="62"/>
        <end position="73"/>
    </location>
</feature>
<feature type="region of interest" description="Disordered" evidence="6">
    <location>
        <begin position="3257"/>
        <end position="3294"/>
    </location>
</feature>